<comment type="caution">
    <text evidence="2">The sequence shown here is derived from an EMBL/GenBank/DDBJ whole genome shotgun (WGS) entry which is preliminary data.</text>
</comment>
<feature type="region of interest" description="Disordered" evidence="1">
    <location>
        <begin position="183"/>
        <end position="219"/>
    </location>
</feature>
<proteinExistence type="predicted"/>
<evidence type="ECO:0000313" key="3">
    <source>
        <dbReference type="Proteomes" id="UP000751190"/>
    </source>
</evidence>
<accession>A0A8J5XCZ8</accession>
<feature type="region of interest" description="Disordered" evidence="1">
    <location>
        <begin position="225"/>
        <end position="244"/>
    </location>
</feature>
<protein>
    <submittedName>
        <fullName evidence="2">Uncharacterized protein</fullName>
    </submittedName>
</protein>
<reference evidence="2" key="1">
    <citation type="submission" date="2021-05" db="EMBL/GenBank/DDBJ databases">
        <title>The genome of the haptophyte Pavlova lutheri (Diacronema luteri, Pavlovales) - a model for lipid biosynthesis in eukaryotic algae.</title>
        <authorList>
            <person name="Hulatt C.J."/>
            <person name="Posewitz M.C."/>
        </authorList>
    </citation>
    <scope>NUCLEOTIDE SEQUENCE</scope>
    <source>
        <strain evidence="2">NIVA-4/92</strain>
    </source>
</reference>
<dbReference type="AlphaFoldDB" id="A0A8J5XCZ8"/>
<evidence type="ECO:0000256" key="1">
    <source>
        <dbReference type="SAM" id="MobiDB-lite"/>
    </source>
</evidence>
<gene>
    <name evidence="2" type="ORF">KFE25_003481</name>
</gene>
<evidence type="ECO:0000313" key="2">
    <source>
        <dbReference type="EMBL" id="KAG8464418.1"/>
    </source>
</evidence>
<feature type="compositionally biased region" description="Low complexity" evidence="1">
    <location>
        <begin position="183"/>
        <end position="196"/>
    </location>
</feature>
<feature type="region of interest" description="Disordered" evidence="1">
    <location>
        <begin position="268"/>
        <end position="305"/>
    </location>
</feature>
<feature type="compositionally biased region" description="Low complexity" evidence="1">
    <location>
        <begin position="204"/>
        <end position="219"/>
    </location>
</feature>
<name>A0A8J5XCZ8_DIALT</name>
<feature type="compositionally biased region" description="Low complexity" evidence="1">
    <location>
        <begin position="283"/>
        <end position="305"/>
    </location>
</feature>
<dbReference type="EMBL" id="JAGTXO010000013">
    <property type="protein sequence ID" value="KAG8464418.1"/>
    <property type="molecule type" value="Genomic_DNA"/>
</dbReference>
<dbReference type="Proteomes" id="UP000751190">
    <property type="component" value="Unassembled WGS sequence"/>
</dbReference>
<keyword evidence="3" id="KW-1185">Reference proteome</keyword>
<organism evidence="2 3">
    <name type="scientific">Diacronema lutheri</name>
    <name type="common">Unicellular marine alga</name>
    <name type="synonym">Monochrysis lutheri</name>
    <dbReference type="NCBI Taxonomy" id="2081491"/>
    <lineage>
        <taxon>Eukaryota</taxon>
        <taxon>Haptista</taxon>
        <taxon>Haptophyta</taxon>
        <taxon>Pavlovophyceae</taxon>
        <taxon>Pavlovales</taxon>
        <taxon>Pavlovaceae</taxon>
        <taxon>Diacronema</taxon>
    </lineage>
</organism>
<sequence>MRSMPPSAHADLHKHSSCRVDANNGLWGKSRGAYRPDAGKDARMRSATTIGRPDAPTHRLLASLSSSFPSSALRHAQPPPYAAASSTDGSACACPCDNEPHDGQRDLEQLTRYVRADLALGEAKLSKREIHALFVALGGQQHAAVTVGAVRDFIQCGDIPVPLGASSARAGVQLAFVHSPWARSSAAASPSPLPRESACDARGRATAPAPAAASESVRPRAPALPVAHGAGHENSSDAATEPGGTRNGCGCATAAHATGSARALLPVARRRSSADGSSFDQGRASADQGRASARASSSALERRSCASASDRAAQVARPTHAEKHAWGWDVAAADGGAEAPGSAGRLEGDEGKDTVHLTVFELFARWFTSESDVASLL</sequence>